<dbReference type="EMBL" id="BTSY01000003">
    <property type="protein sequence ID" value="GMT20026.1"/>
    <property type="molecule type" value="Genomic_DNA"/>
</dbReference>
<comment type="caution">
    <text evidence="1">The sequence shown here is derived from an EMBL/GenBank/DDBJ whole genome shotgun (WGS) entry which is preliminary data.</text>
</comment>
<reference evidence="1" key="1">
    <citation type="submission" date="2023-10" db="EMBL/GenBank/DDBJ databases">
        <title>Genome assembly of Pristionchus species.</title>
        <authorList>
            <person name="Yoshida K."/>
            <person name="Sommer R.J."/>
        </authorList>
    </citation>
    <scope>NUCLEOTIDE SEQUENCE</scope>
    <source>
        <strain evidence="1">RS5133</strain>
    </source>
</reference>
<proteinExistence type="predicted"/>
<name>A0AAV5VK72_9BILA</name>
<evidence type="ECO:0000313" key="1">
    <source>
        <dbReference type="EMBL" id="GMT20026.1"/>
    </source>
</evidence>
<keyword evidence="2" id="KW-1185">Reference proteome</keyword>
<protein>
    <submittedName>
        <fullName evidence="1">Uncharacterized protein</fullName>
    </submittedName>
</protein>
<accession>A0AAV5VK72</accession>
<feature type="non-terminal residue" evidence="1">
    <location>
        <position position="73"/>
    </location>
</feature>
<evidence type="ECO:0000313" key="2">
    <source>
        <dbReference type="Proteomes" id="UP001432322"/>
    </source>
</evidence>
<sequence length="73" mass="7514">TALAAAAALSDPPFELRAEEGRSGESCASPVSGESPIVIVEGPSTCEKSELIRSFFASGGDSMARRLIASKDE</sequence>
<dbReference type="AlphaFoldDB" id="A0AAV5VK72"/>
<feature type="non-terminal residue" evidence="1">
    <location>
        <position position="1"/>
    </location>
</feature>
<organism evidence="1 2">
    <name type="scientific">Pristionchus fissidentatus</name>
    <dbReference type="NCBI Taxonomy" id="1538716"/>
    <lineage>
        <taxon>Eukaryota</taxon>
        <taxon>Metazoa</taxon>
        <taxon>Ecdysozoa</taxon>
        <taxon>Nematoda</taxon>
        <taxon>Chromadorea</taxon>
        <taxon>Rhabditida</taxon>
        <taxon>Rhabditina</taxon>
        <taxon>Diplogasteromorpha</taxon>
        <taxon>Diplogasteroidea</taxon>
        <taxon>Neodiplogasteridae</taxon>
        <taxon>Pristionchus</taxon>
    </lineage>
</organism>
<gene>
    <name evidence="1" type="ORF">PFISCL1PPCAC_11323</name>
</gene>
<dbReference type="Proteomes" id="UP001432322">
    <property type="component" value="Unassembled WGS sequence"/>
</dbReference>